<dbReference type="GO" id="GO:0004499">
    <property type="term" value="F:N,N-dimethylaniline monooxygenase activity"/>
    <property type="evidence" value="ECO:0007669"/>
    <property type="project" value="InterPro"/>
</dbReference>
<keyword evidence="1" id="KW-0285">Flavoprotein</keyword>
<dbReference type="RefSeq" id="XP_013315276.1">
    <property type="nucleotide sequence ID" value="XM_013459822.1"/>
</dbReference>
<dbReference type="InterPro" id="IPR036188">
    <property type="entry name" value="FAD/NAD-bd_sf"/>
</dbReference>
<feature type="transmembrane region" description="Helical" evidence="5">
    <location>
        <begin position="1004"/>
        <end position="1028"/>
    </location>
</feature>
<organism evidence="6 7">
    <name type="scientific">Exophiala xenobiotica</name>
    <dbReference type="NCBI Taxonomy" id="348802"/>
    <lineage>
        <taxon>Eukaryota</taxon>
        <taxon>Fungi</taxon>
        <taxon>Dikarya</taxon>
        <taxon>Ascomycota</taxon>
        <taxon>Pezizomycotina</taxon>
        <taxon>Eurotiomycetes</taxon>
        <taxon>Chaetothyriomycetidae</taxon>
        <taxon>Chaetothyriales</taxon>
        <taxon>Herpotrichiellaceae</taxon>
        <taxon>Exophiala</taxon>
    </lineage>
</organism>
<sequence length="1108" mass="123542">MSNNVSRRGVSRYLKLVPMLGSTWFFNKYPGARFDCESVSYGFSWDKELLQEWHWREAFSPQPETLKYIQRVADKNDLRKDIQFNTRITSAVRHDDSHTWHFVDQSGVTYRATFFISCLGFLSEPTLPNIQGIANFQGEKFHTSRWPEDFVLSRDFVKERIGVIGTGATAIQAITEIAKEPSVKSLEVFQRTANWSAPLRNTPITPEQMERLRAEYDAVFERCASTPMGFLHQADPRNSTDVTDEERLALWEAIYAKPGFAKWLGAFSDTYTDRAANQLYSDFMANKIRKRVHDPAVAEKLIPKNHGFGTRRVPLESGYFESYNQPNVHLVDLQETPIERITSRGIVTSDGQEHELDVLIFATGFNAITGAFSAIEWSAKDGRPLLGSSDTEKGRRAIWVDHRPKTFLGITAPAMPNIFMVLGPHQPFGNATRSIEHAVQVTSDLLQYCKDNNYTRVEPTEEAVEQWTEHVIEVSKGALSHEVDSWMTGVNTNVAGKQTRIVASSDSILPYHLHSVDFTTIDEMRSGESYHQEPFLFRVDTTKSLAVPSRTTKTTMYSSEHLLMEPCGKPGRKHRVPMKDIFLLSIEVLCLVAGFLTVFCSRLAIFLGQINQLIVVGFLLAVMSVCLEGLILRTALIHTASRSGPTIQDLDALLRKDIFASKVNIAYRMLLFCLLVLPMLLGIGYKKFVGGESTIIVDNGNGFFGFSSTPGKQRIGDGLSILPDVYVPFWIDPALNQTYGFNMYIAADNKTAAILDSPFPSYLSGLQSRLSDGETLSLTATVNATVSEMVNPTEAERNSEDYWTAVQDEFGHDLAVNGGDVRGANNALWAGMTGNFLTNFSVMYFSAWNTTMNETFFSEAIRTEQTRRMAQATWLISSSNITLVEAELIDNSILANQSLLQNNAIGLQEMFSTMLGEYDWHNRAGDFDYPYPAPTNGELRYFQPVNTVPALAAAMAWARITSLDTIARPQGIQSGEMRALTGYEKAAQHIVTVKTVPTLRRLPMLGVILLVNPLLAVTCIVAKALFLYKSPIGDDFNLISLFAAADGSDLSAVKGASLTGELTRRVPVRFNVERGGQRNSRGGADHIVMTLDPVGQRMETIQHGIVYS</sequence>
<feature type="transmembrane region" description="Helical" evidence="5">
    <location>
        <begin position="665"/>
        <end position="685"/>
    </location>
</feature>
<dbReference type="PANTHER" id="PTHR43098:SF5">
    <property type="entry name" value="DUAL-FUNCTIONAL MONOOXYGENASE_METHYLTRANSFERASE PSOF"/>
    <property type="match status" value="1"/>
</dbReference>
<gene>
    <name evidence="6" type="ORF">PV05_07038</name>
</gene>
<dbReference type="Pfam" id="PF00743">
    <property type="entry name" value="FMO-like"/>
    <property type="match status" value="1"/>
</dbReference>
<keyword evidence="5" id="KW-1133">Transmembrane helix</keyword>
<evidence type="ECO:0000256" key="4">
    <source>
        <dbReference type="ARBA" id="ARBA00023002"/>
    </source>
</evidence>
<dbReference type="InterPro" id="IPR050775">
    <property type="entry name" value="FAD-binding_Monooxygenases"/>
</dbReference>
<evidence type="ECO:0000313" key="6">
    <source>
        <dbReference type="EMBL" id="KIW54692.1"/>
    </source>
</evidence>
<name>A0A0D2CWY9_9EURO</name>
<proteinExistence type="predicted"/>
<feature type="transmembrane region" description="Helical" evidence="5">
    <location>
        <begin position="581"/>
        <end position="607"/>
    </location>
</feature>
<dbReference type="GO" id="GO:0050661">
    <property type="term" value="F:NADP binding"/>
    <property type="evidence" value="ECO:0007669"/>
    <property type="project" value="InterPro"/>
</dbReference>
<evidence type="ECO:0000256" key="3">
    <source>
        <dbReference type="ARBA" id="ARBA00022857"/>
    </source>
</evidence>
<dbReference type="HOGENOM" id="CLU_282135_0_0_1"/>
<protein>
    <recommendedName>
        <fullName evidence="8">FAD/NAD(P)-binding domain-containing protein</fullName>
    </recommendedName>
</protein>
<keyword evidence="7" id="KW-1185">Reference proteome</keyword>
<keyword evidence="4" id="KW-0560">Oxidoreductase</keyword>
<dbReference type="Gene3D" id="3.50.50.60">
    <property type="entry name" value="FAD/NAD(P)-binding domain"/>
    <property type="match status" value="2"/>
</dbReference>
<dbReference type="PANTHER" id="PTHR43098">
    <property type="entry name" value="L-ORNITHINE N(5)-MONOOXYGENASE-RELATED"/>
    <property type="match status" value="1"/>
</dbReference>
<dbReference type="GO" id="GO:0050660">
    <property type="term" value="F:flavin adenine dinucleotide binding"/>
    <property type="evidence" value="ECO:0007669"/>
    <property type="project" value="InterPro"/>
</dbReference>
<evidence type="ECO:0000256" key="5">
    <source>
        <dbReference type="SAM" id="Phobius"/>
    </source>
</evidence>
<keyword evidence="5" id="KW-0472">Membrane</keyword>
<keyword evidence="2" id="KW-0274">FAD</keyword>
<dbReference type="SUPFAM" id="SSF51905">
    <property type="entry name" value="FAD/NAD(P)-binding domain"/>
    <property type="match status" value="2"/>
</dbReference>
<accession>A0A0D2CWY9</accession>
<keyword evidence="3" id="KW-0521">NADP</keyword>
<dbReference type="OrthoDB" id="5420013at2759"/>
<keyword evidence="5" id="KW-0812">Transmembrane</keyword>
<evidence type="ECO:0000256" key="2">
    <source>
        <dbReference type="ARBA" id="ARBA00022827"/>
    </source>
</evidence>
<evidence type="ECO:0008006" key="8">
    <source>
        <dbReference type="Google" id="ProtNLM"/>
    </source>
</evidence>
<dbReference type="GeneID" id="25328946"/>
<evidence type="ECO:0000256" key="1">
    <source>
        <dbReference type="ARBA" id="ARBA00022630"/>
    </source>
</evidence>
<feature type="transmembrane region" description="Helical" evidence="5">
    <location>
        <begin position="613"/>
        <end position="632"/>
    </location>
</feature>
<evidence type="ECO:0000313" key="7">
    <source>
        <dbReference type="Proteomes" id="UP000054342"/>
    </source>
</evidence>
<reference evidence="6 7" key="1">
    <citation type="submission" date="2015-01" db="EMBL/GenBank/DDBJ databases">
        <title>The Genome Sequence of Exophiala xenobiotica CBS118157.</title>
        <authorList>
            <consortium name="The Broad Institute Genomics Platform"/>
            <person name="Cuomo C."/>
            <person name="de Hoog S."/>
            <person name="Gorbushina A."/>
            <person name="Stielow B."/>
            <person name="Teixiera M."/>
            <person name="Abouelleil A."/>
            <person name="Chapman S.B."/>
            <person name="Priest M."/>
            <person name="Young S.K."/>
            <person name="Wortman J."/>
            <person name="Nusbaum C."/>
            <person name="Birren B."/>
        </authorList>
    </citation>
    <scope>NUCLEOTIDE SEQUENCE [LARGE SCALE GENOMIC DNA]</scope>
    <source>
        <strain evidence="6 7">CBS 118157</strain>
    </source>
</reference>
<dbReference type="Proteomes" id="UP000054342">
    <property type="component" value="Unassembled WGS sequence"/>
</dbReference>
<dbReference type="EMBL" id="KN847320">
    <property type="protein sequence ID" value="KIW54692.1"/>
    <property type="molecule type" value="Genomic_DNA"/>
</dbReference>
<dbReference type="AlphaFoldDB" id="A0A0D2CWY9"/>
<dbReference type="InterPro" id="IPR020946">
    <property type="entry name" value="Flavin_mOase-like"/>
</dbReference>